<keyword evidence="3" id="KW-1185">Reference proteome</keyword>
<evidence type="ECO:0000256" key="1">
    <source>
        <dbReference type="SAM" id="MobiDB-lite"/>
    </source>
</evidence>
<sequence length="167" mass="18274">MAGRTPAQVLAESRRQTSLLKRQRVFETVRRMLNDSEPISFTAVARAAGVSTWLVYAEGVREHVQTAIQRQERAPATEVAEHRTPKPVAESPEPAGQVVDLMAALEKSVAEARERRGETGPADGAEATVHDMPKPKKTTAKKTTPKKTPAKKTAAKKTTTPRRRKSA</sequence>
<evidence type="ECO:0000313" key="2">
    <source>
        <dbReference type="EMBL" id="MEU7297050.1"/>
    </source>
</evidence>
<evidence type="ECO:0000313" key="3">
    <source>
        <dbReference type="Proteomes" id="UP001551210"/>
    </source>
</evidence>
<gene>
    <name evidence="2" type="ORF">AB0A76_28250</name>
</gene>
<comment type="caution">
    <text evidence="2">The sequence shown here is derived from an EMBL/GenBank/DDBJ whole genome shotgun (WGS) entry which is preliminary data.</text>
</comment>
<feature type="compositionally biased region" description="Basic residues" evidence="1">
    <location>
        <begin position="135"/>
        <end position="167"/>
    </location>
</feature>
<proteinExistence type="predicted"/>
<feature type="compositionally biased region" description="Basic and acidic residues" evidence="1">
    <location>
        <begin position="69"/>
        <end position="84"/>
    </location>
</feature>
<feature type="region of interest" description="Disordered" evidence="1">
    <location>
        <begin position="69"/>
        <end position="167"/>
    </location>
</feature>
<feature type="compositionally biased region" description="Basic and acidic residues" evidence="1">
    <location>
        <begin position="108"/>
        <end position="118"/>
    </location>
</feature>
<organism evidence="2 3">
    <name type="scientific">Streptomyces exfoliatus</name>
    <name type="common">Streptomyces hydrogenans</name>
    <dbReference type="NCBI Taxonomy" id="1905"/>
    <lineage>
        <taxon>Bacteria</taxon>
        <taxon>Bacillati</taxon>
        <taxon>Actinomycetota</taxon>
        <taxon>Actinomycetes</taxon>
        <taxon>Kitasatosporales</taxon>
        <taxon>Streptomycetaceae</taxon>
        <taxon>Streptomyces</taxon>
    </lineage>
</organism>
<protein>
    <submittedName>
        <fullName evidence="2">Uncharacterized protein</fullName>
    </submittedName>
</protein>
<dbReference type="EMBL" id="JBEZAM010000055">
    <property type="protein sequence ID" value="MEU7297050.1"/>
    <property type="molecule type" value="Genomic_DNA"/>
</dbReference>
<name>A0ABV3D3P7_STREX</name>
<reference evidence="2 3" key="1">
    <citation type="submission" date="2024-06" db="EMBL/GenBank/DDBJ databases">
        <title>The Natural Products Discovery Center: Release of the First 8490 Sequenced Strains for Exploring Actinobacteria Biosynthetic Diversity.</title>
        <authorList>
            <person name="Kalkreuter E."/>
            <person name="Kautsar S.A."/>
            <person name="Yang D."/>
            <person name="Bader C.D."/>
            <person name="Teijaro C.N."/>
            <person name="Fluegel L."/>
            <person name="Davis C.M."/>
            <person name="Simpson J.R."/>
            <person name="Lauterbach L."/>
            <person name="Steele A.D."/>
            <person name="Gui C."/>
            <person name="Meng S."/>
            <person name="Li G."/>
            <person name="Viehrig K."/>
            <person name="Ye F."/>
            <person name="Su P."/>
            <person name="Kiefer A.F."/>
            <person name="Nichols A."/>
            <person name="Cepeda A.J."/>
            <person name="Yan W."/>
            <person name="Fan B."/>
            <person name="Jiang Y."/>
            <person name="Adhikari A."/>
            <person name="Zheng C.-J."/>
            <person name="Schuster L."/>
            <person name="Cowan T.M."/>
            <person name="Smanski M.J."/>
            <person name="Chevrette M.G."/>
            <person name="De Carvalho L.P.S."/>
            <person name="Shen B."/>
        </authorList>
    </citation>
    <scope>NUCLEOTIDE SEQUENCE [LARGE SCALE GENOMIC DNA]</scope>
    <source>
        <strain evidence="2 3">NPDC045705</strain>
    </source>
</reference>
<dbReference type="RefSeq" id="WP_359213949.1">
    <property type="nucleotide sequence ID" value="NZ_JBEZAM010000055.1"/>
</dbReference>
<accession>A0ABV3D3P7</accession>
<dbReference type="Proteomes" id="UP001551210">
    <property type="component" value="Unassembled WGS sequence"/>
</dbReference>